<name>A0A6A6ZWL7_9PLEO</name>
<proteinExistence type="predicted"/>
<gene>
    <name evidence="1" type="ORF">CC86DRAFT_39162</name>
</gene>
<dbReference type="Proteomes" id="UP000799424">
    <property type="component" value="Unassembled WGS sequence"/>
</dbReference>
<reference evidence="1" key="1">
    <citation type="journal article" date="2020" name="Stud. Mycol.">
        <title>101 Dothideomycetes genomes: a test case for predicting lifestyles and emergence of pathogens.</title>
        <authorList>
            <person name="Haridas S."/>
            <person name="Albert R."/>
            <person name="Binder M."/>
            <person name="Bloem J."/>
            <person name="Labutti K."/>
            <person name="Salamov A."/>
            <person name="Andreopoulos B."/>
            <person name="Baker S."/>
            <person name="Barry K."/>
            <person name="Bills G."/>
            <person name="Bluhm B."/>
            <person name="Cannon C."/>
            <person name="Castanera R."/>
            <person name="Culley D."/>
            <person name="Daum C."/>
            <person name="Ezra D."/>
            <person name="Gonzalez J."/>
            <person name="Henrissat B."/>
            <person name="Kuo A."/>
            <person name="Liang C."/>
            <person name="Lipzen A."/>
            <person name="Lutzoni F."/>
            <person name="Magnuson J."/>
            <person name="Mondo S."/>
            <person name="Nolan M."/>
            <person name="Ohm R."/>
            <person name="Pangilinan J."/>
            <person name="Park H.-J."/>
            <person name="Ramirez L."/>
            <person name="Alfaro M."/>
            <person name="Sun H."/>
            <person name="Tritt A."/>
            <person name="Yoshinaga Y."/>
            <person name="Zwiers L.-H."/>
            <person name="Turgeon B."/>
            <person name="Goodwin S."/>
            <person name="Spatafora J."/>
            <person name="Crous P."/>
            <person name="Grigoriev I."/>
        </authorList>
    </citation>
    <scope>NUCLEOTIDE SEQUENCE</scope>
    <source>
        <strain evidence="1">CBS 113818</strain>
    </source>
</reference>
<dbReference type="AlphaFoldDB" id="A0A6A6ZWL7"/>
<sequence>MAAVTPNLRRIVPLGSCITCQFRLRCAIISHHQQQFSLANPGIVPRPRVRRSTTCCCTPRHYRECDVSVPGCAVLQPHGLLRTICKTHKLSTLRSTPASSTNKHEAPFRQLPAKFRIAPKQKPCFEMVRVEFAIVRSYPVDSTSQRNNTGQIACCSLCTQQLQGLSFVYIFQAFLQSLNGVTACQVGLWPFIPLAQIVRYSNTS</sequence>
<keyword evidence="2" id="KW-1185">Reference proteome</keyword>
<organism evidence="1 2">
    <name type="scientific">Ophiobolus disseminans</name>
    <dbReference type="NCBI Taxonomy" id="1469910"/>
    <lineage>
        <taxon>Eukaryota</taxon>
        <taxon>Fungi</taxon>
        <taxon>Dikarya</taxon>
        <taxon>Ascomycota</taxon>
        <taxon>Pezizomycotina</taxon>
        <taxon>Dothideomycetes</taxon>
        <taxon>Pleosporomycetidae</taxon>
        <taxon>Pleosporales</taxon>
        <taxon>Pleosporineae</taxon>
        <taxon>Phaeosphaeriaceae</taxon>
        <taxon>Ophiobolus</taxon>
    </lineage>
</organism>
<evidence type="ECO:0000313" key="1">
    <source>
        <dbReference type="EMBL" id="KAF2825108.1"/>
    </source>
</evidence>
<accession>A0A6A6ZWL7</accession>
<dbReference type="EMBL" id="MU006228">
    <property type="protein sequence ID" value="KAF2825108.1"/>
    <property type="molecule type" value="Genomic_DNA"/>
</dbReference>
<evidence type="ECO:0000313" key="2">
    <source>
        <dbReference type="Proteomes" id="UP000799424"/>
    </source>
</evidence>
<protein>
    <submittedName>
        <fullName evidence="1">Uncharacterized protein</fullName>
    </submittedName>
</protein>